<sequence length="265" mass="29432">MIKLIISATALRNRTVQDLPAAVGEAVASSIFAASSSAGWPVQRAMRTGTGHYQRRITSWKSCEFSVDGETMHNSDSNDVKQDLIGDIMKNTNVQLALQDSQGTTRQVHANAICLTFTFTDHIIDDIVNRTSHQNAFPDAWHRIVALQTKISSMSRKLMGFNNKFRNSETDKKSPRIRCSLSKGKLSLATPTHSQNGSNSTADRSKMLVKSCHSFAGSVDGHKMPQGMSPCSSHVHPKLPKYDDLIAKLKWLTAEYRHRNIFSVF</sequence>
<keyword evidence="2" id="KW-1185">Reference proteome</keyword>
<gene>
    <name evidence="1" type="ORF">C1H46_003959</name>
</gene>
<dbReference type="AlphaFoldDB" id="A0A540NHK9"/>
<dbReference type="Proteomes" id="UP000315295">
    <property type="component" value="Unassembled WGS sequence"/>
</dbReference>
<organism evidence="1 2">
    <name type="scientific">Malus baccata</name>
    <name type="common">Siberian crab apple</name>
    <name type="synonym">Pyrus baccata</name>
    <dbReference type="NCBI Taxonomy" id="106549"/>
    <lineage>
        <taxon>Eukaryota</taxon>
        <taxon>Viridiplantae</taxon>
        <taxon>Streptophyta</taxon>
        <taxon>Embryophyta</taxon>
        <taxon>Tracheophyta</taxon>
        <taxon>Spermatophyta</taxon>
        <taxon>Magnoliopsida</taxon>
        <taxon>eudicotyledons</taxon>
        <taxon>Gunneridae</taxon>
        <taxon>Pentapetalae</taxon>
        <taxon>rosids</taxon>
        <taxon>fabids</taxon>
        <taxon>Rosales</taxon>
        <taxon>Rosaceae</taxon>
        <taxon>Amygdaloideae</taxon>
        <taxon>Maleae</taxon>
        <taxon>Malus</taxon>
    </lineage>
</organism>
<dbReference type="EMBL" id="VIEB01000041">
    <property type="protein sequence ID" value="TQE10504.1"/>
    <property type="molecule type" value="Genomic_DNA"/>
</dbReference>
<name>A0A540NHK9_MALBA</name>
<evidence type="ECO:0000313" key="2">
    <source>
        <dbReference type="Proteomes" id="UP000315295"/>
    </source>
</evidence>
<accession>A0A540NHK9</accession>
<reference evidence="1 2" key="1">
    <citation type="journal article" date="2019" name="G3 (Bethesda)">
        <title>Sequencing of a Wild Apple (Malus baccata) Genome Unravels the Differences Between Cultivated and Wild Apple Species Regarding Disease Resistance and Cold Tolerance.</title>
        <authorList>
            <person name="Chen X."/>
        </authorList>
    </citation>
    <scope>NUCLEOTIDE SEQUENCE [LARGE SCALE GENOMIC DNA]</scope>
    <source>
        <strain evidence="2">cv. Shandingzi</strain>
        <tissue evidence="1">Leaves</tissue>
    </source>
</reference>
<proteinExistence type="predicted"/>
<evidence type="ECO:0000313" key="1">
    <source>
        <dbReference type="EMBL" id="TQE10504.1"/>
    </source>
</evidence>
<comment type="caution">
    <text evidence="1">The sequence shown here is derived from an EMBL/GenBank/DDBJ whole genome shotgun (WGS) entry which is preliminary data.</text>
</comment>
<protein>
    <submittedName>
        <fullName evidence="1">Uncharacterized protein</fullName>
    </submittedName>
</protein>